<comment type="caution">
    <text evidence="10">The sequence shown here is derived from an EMBL/GenBank/DDBJ whole genome shotgun (WGS) entry which is preliminary data.</text>
</comment>
<proteinExistence type="inferred from homology"/>
<gene>
    <name evidence="10" type="ORF">AB8U03_16415</name>
</gene>
<evidence type="ECO:0000256" key="6">
    <source>
        <dbReference type="ARBA" id="ARBA00022989"/>
    </source>
</evidence>
<feature type="transmembrane region" description="Helical" evidence="8">
    <location>
        <begin position="135"/>
        <end position="156"/>
    </location>
</feature>
<dbReference type="Pfam" id="PF07690">
    <property type="entry name" value="MFS_1"/>
    <property type="match status" value="1"/>
</dbReference>
<comment type="similarity">
    <text evidence="2">Belongs to the major facilitator superfamily. EmrB family.</text>
</comment>
<dbReference type="PROSITE" id="PS50850">
    <property type="entry name" value="MFS"/>
    <property type="match status" value="1"/>
</dbReference>
<evidence type="ECO:0000256" key="7">
    <source>
        <dbReference type="ARBA" id="ARBA00023136"/>
    </source>
</evidence>
<dbReference type="EMBL" id="JBGEWD010000024">
    <property type="protein sequence ID" value="MEY8001752.1"/>
    <property type="molecule type" value="Genomic_DNA"/>
</dbReference>
<dbReference type="Gene3D" id="1.20.1720.10">
    <property type="entry name" value="Multidrug resistance protein D"/>
    <property type="match status" value="2"/>
</dbReference>
<feature type="transmembrane region" description="Helical" evidence="8">
    <location>
        <begin position="102"/>
        <end position="128"/>
    </location>
</feature>
<feature type="transmembrane region" description="Helical" evidence="8">
    <location>
        <begin position="77"/>
        <end position="96"/>
    </location>
</feature>
<feature type="transmembrane region" description="Helical" evidence="8">
    <location>
        <begin position="162"/>
        <end position="184"/>
    </location>
</feature>
<keyword evidence="6 8" id="KW-1133">Transmembrane helix</keyword>
<feature type="transmembrane region" description="Helical" evidence="8">
    <location>
        <begin position="47"/>
        <end position="65"/>
    </location>
</feature>
<name>A0ABV4BUN3_9CLOT</name>
<keyword evidence="7 8" id="KW-0472">Membrane</keyword>
<dbReference type="PANTHER" id="PTHR42718">
    <property type="entry name" value="MAJOR FACILITATOR SUPERFAMILY MULTIDRUG TRANSPORTER MFSC"/>
    <property type="match status" value="1"/>
</dbReference>
<dbReference type="InterPro" id="IPR011701">
    <property type="entry name" value="MFS"/>
</dbReference>
<evidence type="ECO:0000256" key="8">
    <source>
        <dbReference type="SAM" id="Phobius"/>
    </source>
</evidence>
<dbReference type="InterPro" id="IPR036259">
    <property type="entry name" value="MFS_trans_sf"/>
</dbReference>
<dbReference type="CDD" id="cd17321">
    <property type="entry name" value="MFS_MMR_MDR_like"/>
    <property type="match status" value="1"/>
</dbReference>
<accession>A0ABV4BUN3</accession>
<evidence type="ECO:0000259" key="9">
    <source>
        <dbReference type="PROSITE" id="PS50850"/>
    </source>
</evidence>
<dbReference type="PANTHER" id="PTHR42718:SF9">
    <property type="entry name" value="MAJOR FACILITATOR SUPERFAMILY MULTIDRUG TRANSPORTER MFSC"/>
    <property type="match status" value="1"/>
</dbReference>
<feature type="transmembrane region" description="Helical" evidence="8">
    <location>
        <begin position="328"/>
        <end position="352"/>
    </location>
</feature>
<keyword evidence="3" id="KW-0813">Transport</keyword>
<feature type="transmembrane region" description="Helical" evidence="8">
    <location>
        <begin position="228"/>
        <end position="245"/>
    </location>
</feature>
<evidence type="ECO:0000256" key="3">
    <source>
        <dbReference type="ARBA" id="ARBA00022448"/>
    </source>
</evidence>
<comment type="subcellular location">
    <subcellularLocation>
        <location evidence="1">Cell membrane</location>
        <topology evidence="1">Multi-pass membrane protein</topology>
    </subcellularLocation>
</comment>
<dbReference type="InterPro" id="IPR004638">
    <property type="entry name" value="EmrB-like"/>
</dbReference>
<reference evidence="10 11" key="1">
    <citation type="submission" date="2024-08" db="EMBL/GenBank/DDBJ databases">
        <title>Clostridium lapicellarii sp. nov., and Clostridium renhuaiense sp. nov., two species isolated from the mud in a fermentation cellar used for producing sauce-flavour Chinese liquors.</title>
        <authorList>
            <person name="Yang F."/>
            <person name="Wang H."/>
            <person name="Chen L.Q."/>
            <person name="Zhou N."/>
            <person name="Lu J.J."/>
            <person name="Pu X.X."/>
            <person name="Wan B."/>
            <person name="Wang L."/>
            <person name="Liu S.J."/>
        </authorList>
    </citation>
    <scope>NUCLEOTIDE SEQUENCE [LARGE SCALE GENOMIC DNA]</scope>
    <source>
        <strain evidence="10 11">MT-5</strain>
    </source>
</reference>
<sequence length="496" mass="53879">MKTRNMRKWLIIFVLALSTLTVGIDSTVLNLALPTLATKLAATNSQLQWFVDSYNLVFAAVLLPAGMLGDHFGRKKMLILSLGIFGISSLLCAYATSPTMLIIYRCTLAVGAATLIPTTMSIIPVLFIKSEQPKATAIWVIANTLSMPIGPIIGGWLLNNFWWGSVFLINVPIVIIALIAVIILMTESKSSQQQMFDILGIATSSLGLTSITYGVIHAGEKSWSNNLVWYSIIIGAILLISFVLWELHSKKPLIDLSLFNSRSFSLSNIFMMVISYIMFGFLYILPQYFQNIEGSDTQQSGFKLLPLILGITLGSIIVNRIHINKKLIFTFGFILLILSGLMGWNTVIGTAYSWVATWTALAGIGIGAILPITMSTALVDLSPNQSGIGSSVIKAIQQIGSTFGVATLGTILTSVYKANVNLNGLPAQVISLVEKGVTPGISIAHKIRSSELLHSVQSSFMLGMNQVLFICGMVASGALIVVWLFLRNNYDDSIKM</sequence>
<dbReference type="InterPro" id="IPR020846">
    <property type="entry name" value="MFS_dom"/>
</dbReference>
<dbReference type="NCBIfam" id="TIGR00711">
    <property type="entry name" value="efflux_EmrB"/>
    <property type="match status" value="1"/>
</dbReference>
<keyword evidence="11" id="KW-1185">Reference proteome</keyword>
<keyword evidence="4" id="KW-1003">Cell membrane</keyword>
<evidence type="ECO:0000256" key="4">
    <source>
        <dbReference type="ARBA" id="ARBA00022475"/>
    </source>
</evidence>
<feature type="transmembrane region" description="Helical" evidence="8">
    <location>
        <begin position="358"/>
        <end position="379"/>
    </location>
</feature>
<feature type="domain" description="Major facilitator superfamily (MFS) profile" evidence="9">
    <location>
        <begin position="11"/>
        <end position="490"/>
    </location>
</feature>
<dbReference type="SUPFAM" id="SSF103473">
    <property type="entry name" value="MFS general substrate transporter"/>
    <property type="match status" value="1"/>
</dbReference>
<dbReference type="RefSeq" id="WP_369705645.1">
    <property type="nucleotide sequence ID" value="NZ_JBGEWD010000024.1"/>
</dbReference>
<evidence type="ECO:0000256" key="5">
    <source>
        <dbReference type="ARBA" id="ARBA00022692"/>
    </source>
</evidence>
<feature type="transmembrane region" description="Helical" evidence="8">
    <location>
        <begin position="266"/>
        <end position="284"/>
    </location>
</feature>
<evidence type="ECO:0000256" key="2">
    <source>
        <dbReference type="ARBA" id="ARBA00008537"/>
    </source>
</evidence>
<keyword evidence="5 8" id="KW-0812">Transmembrane</keyword>
<feature type="transmembrane region" description="Helical" evidence="8">
    <location>
        <begin position="399"/>
        <end position="416"/>
    </location>
</feature>
<feature type="transmembrane region" description="Helical" evidence="8">
    <location>
        <begin position="304"/>
        <end position="321"/>
    </location>
</feature>
<feature type="transmembrane region" description="Helical" evidence="8">
    <location>
        <begin position="196"/>
        <end position="216"/>
    </location>
</feature>
<evidence type="ECO:0000313" key="11">
    <source>
        <dbReference type="Proteomes" id="UP001564657"/>
    </source>
</evidence>
<dbReference type="Proteomes" id="UP001564657">
    <property type="component" value="Unassembled WGS sequence"/>
</dbReference>
<evidence type="ECO:0000256" key="1">
    <source>
        <dbReference type="ARBA" id="ARBA00004651"/>
    </source>
</evidence>
<feature type="transmembrane region" description="Helical" evidence="8">
    <location>
        <begin position="467"/>
        <end position="486"/>
    </location>
</feature>
<evidence type="ECO:0000313" key="10">
    <source>
        <dbReference type="EMBL" id="MEY8001752.1"/>
    </source>
</evidence>
<organism evidence="10 11">
    <name type="scientific">Clostridium moutaii</name>
    <dbReference type="NCBI Taxonomy" id="3240932"/>
    <lineage>
        <taxon>Bacteria</taxon>
        <taxon>Bacillati</taxon>
        <taxon>Bacillota</taxon>
        <taxon>Clostridia</taxon>
        <taxon>Eubacteriales</taxon>
        <taxon>Clostridiaceae</taxon>
        <taxon>Clostridium</taxon>
    </lineage>
</organism>
<protein>
    <submittedName>
        <fullName evidence="10">DHA2 family efflux MFS transporter permease subunit</fullName>
    </submittedName>
</protein>